<keyword evidence="2" id="KW-0808">Transferase</keyword>
<comment type="caution">
    <text evidence="10">The sequence shown here is derived from an EMBL/GenBank/DDBJ whole genome shotgun (WGS) entry which is preliminary data.</text>
</comment>
<name>A0ABR1EEX6_NECAM</name>
<evidence type="ECO:0000259" key="9">
    <source>
        <dbReference type="PROSITE" id="PS50011"/>
    </source>
</evidence>
<evidence type="ECO:0000256" key="8">
    <source>
        <dbReference type="SAM" id="MobiDB-lite"/>
    </source>
</evidence>
<evidence type="ECO:0000256" key="5">
    <source>
        <dbReference type="ARBA" id="ARBA00022840"/>
    </source>
</evidence>
<dbReference type="Gene3D" id="3.30.200.20">
    <property type="entry name" value="Phosphorylase Kinase, domain 1"/>
    <property type="match status" value="1"/>
</dbReference>
<evidence type="ECO:0000256" key="6">
    <source>
        <dbReference type="ARBA" id="ARBA00037966"/>
    </source>
</evidence>
<dbReference type="InterPro" id="IPR017441">
    <property type="entry name" value="Protein_kinase_ATP_BS"/>
</dbReference>
<evidence type="ECO:0000256" key="2">
    <source>
        <dbReference type="ARBA" id="ARBA00022679"/>
    </source>
</evidence>
<dbReference type="EMBL" id="JAVFWL010000006">
    <property type="protein sequence ID" value="KAK6761241.1"/>
    <property type="molecule type" value="Genomic_DNA"/>
</dbReference>
<evidence type="ECO:0000256" key="3">
    <source>
        <dbReference type="ARBA" id="ARBA00022741"/>
    </source>
</evidence>
<sequence length="615" mass="69451">MRYTGSYVPMTYRRKVRKKSVRTCGRGSSKPRSRKDDQGRAERAEKIKHLHFRIMPRKLSNEPPLTLPRMPIVIIPRKRKYKNYVSRRRNTQLLASLRKCVSDPHLYRSFNHWKELWRGFSPNNQATSPSISHRVSQVATEESVLLRSLAVPPTMAVLSQSSSKKYPLQRHEFKKNEVRRSAARVAFATGRKSMRDMHLQKNFSKCEKSPKALVNSYVNEQKYRALRLPTENARETNNESTASTAYVEDVMKQSLFGAVEQLKNLVPAHQKSAAPSPASFPETAPECGEHSWASISSASRGTKVSDIDFSVVDPKSDVVAPSVPKAVRKAYASKSGTTICAVGSPLNIPTTSNVVVEDQRIIEKKLSLRRRKEQVKENAVFPITSQCPMEIGEKSRQADEQKAKKTVNAVAAAFSTQSISTDEILKTGEKKEAERKIPQQTVKISTTATASLLAQLQLPPTVSAKVDKIIASGRKSTLQSIGDQRARMKAHLDRQAAGVLPDDEDGHLIFKRNDILLGRWELREELGEGTFGRVVKTYDKQRDKMRAVKIVRNVHKYRDAAYLEIKVLTKLRQLDPTGAQKIWRLQPPGKFEKVKLFPRIFVLFGLMQGYGDIRL</sequence>
<reference evidence="10 11" key="1">
    <citation type="submission" date="2023-08" db="EMBL/GenBank/DDBJ databases">
        <title>A Necator americanus chromosomal reference genome.</title>
        <authorList>
            <person name="Ilik V."/>
            <person name="Petrzelkova K.J."/>
            <person name="Pardy F."/>
            <person name="Fuh T."/>
            <person name="Niatou-Singa F.S."/>
            <person name="Gouil Q."/>
            <person name="Baker L."/>
            <person name="Ritchie M.E."/>
            <person name="Jex A.R."/>
            <person name="Gazzola D."/>
            <person name="Li H."/>
            <person name="Toshio Fujiwara R."/>
            <person name="Zhan B."/>
            <person name="Aroian R.V."/>
            <person name="Pafco B."/>
            <person name="Schwarz E.M."/>
        </authorList>
    </citation>
    <scope>NUCLEOTIDE SEQUENCE [LARGE SCALE GENOMIC DNA]</scope>
    <source>
        <strain evidence="10 11">Aroian</strain>
        <tissue evidence="10">Whole animal</tissue>
    </source>
</reference>
<protein>
    <recommendedName>
        <fullName evidence="9">Protein kinase domain-containing protein</fullName>
    </recommendedName>
</protein>
<dbReference type="InterPro" id="IPR011009">
    <property type="entry name" value="Kinase-like_dom_sf"/>
</dbReference>
<keyword evidence="5 7" id="KW-0067">ATP-binding</keyword>
<keyword evidence="11" id="KW-1185">Reference proteome</keyword>
<evidence type="ECO:0000313" key="11">
    <source>
        <dbReference type="Proteomes" id="UP001303046"/>
    </source>
</evidence>
<feature type="region of interest" description="Disordered" evidence="8">
    <location>
        <begin position="17"/>
        <end position="42"/>
    </location>
</feature>
<feature type="binding site" evidence="7">
    <location>
        <position position="549"/>
    </location>
    <ligand>
        <name>ATP</name>
        <dbReference type="ChEBI" id="CHEBI:30616"/>
    </ligand>
</feature>
<evidence type="ECO:0000256" key="7">
    <source>
        <dbReference type="PROSITE-ProRule" id="PRU10141"/>
    </source>
</evidence>
<keyword evidence="3 7" id="KW-0547">Nucleotide-binding</keyword>
<dbReference type="Proteomes" id="UP001303046">
    <property type="component" value="Unassembled WGS sequence"/>
</dbReference>
<gene>
    <name evidence="10" type="primary">Necator_chrX.g22505</name>
    <name evidence="10" type="ORF">RB195_022342</name>
</gene>
<dbReference type="SUPFAM" id="SSF56112">
    <property type="entry name" value="Protein kinase-like (PK-like)"/>
    <property type="match status" value="1"/>
</dbReference>
<organism evidence="10 11">
    <name type="scientific">Necator americanus</name>
    <name type="common">Human hookworm</name>
    <dbReference type="NCBI Taxonomy" id="51031"/>
    <lineage>
        <taxon>Eukaryota</taxon>
        <taxon>Metazoa</taxon>
        <taxon>Ecdysozoa</taxon>
        <taxon>Nematoda</taxon>
        <taxon>Chromadorea</taxon>
        <taxon>Rhabditida</taxon>
        <taxon>Rhabditina</taxon>
        <taxon>Rhabditomorpha</taxon>
        <taxon>Strongyloidea</taxon>
        <taxon>Ancylostomatidae</taxon>
        <taxon>Bunostominae</taxon>
        <taxon>Necator</taxon>
    </lineage>
</organism>
<dbReference type="PROSITE" id="PS00107">
    <property type="entry name" value="PROTEIN_KINASE_ATP"/>
    <property type="match status" value="1"/>
</dbReference>
<comment type="similarity">
    <text evidence="6">Belongs to the protein kinase superfamily. CMGC Ser/Thr protein kinase family. Lammer subfamily.</text>
</comment>
<keyword evidence="4" id="KW-0418">Kinase</keyword>
<dbReference type="InterPro" id="IPR000719">
    <property type="entry name" value="Prot_kinase_dom"/>
</dbReference>
<keyword evidence="1" id="KW-0723">Serine/threonine-protein kinase</keyword>
<accession>A0ABR1EEX6</accession>
<dbReference type="PROSITE" id="PS50011">
    <property type="entry name" value="PROTEIN_KINASE_DOM"/>
    <property type="match status" value="1"/>
</dbReference>
<evidence type="ECO:0000256" key="4">
    <source>
        <dbReference type="ARBA" id="ARBA00022777"/>
    </source>
</evidence>
<evidence type="ECO:0000313" key="10">
    <source>
        <dbReference type="EMBL" id="KAK6761241.1"/>
    </source>
</evidence>
<dbReference type="InterPro" id="IPR051175">
    <property type="entry name" value="CLK_kinases"/>
</dbReference>
<dbReference type="PANTHER" id="PTHR45646:SF11">
    <property type="entry name" value="SERINE_THREONINE-PROTEIN KINASE DOA"/>
    <property type="match status" value="1"/>
</dbReference>
<evidence type="ECO:0000256" key="1">
    <source>
        <dbReference type="ARBA" id="ARBA00022527"/>
    </source>
</evidence>
<dbReference type="PANTHER" id="PTHR45646">
    <property type="entry name" value="SERINE/THREONINE-PROTEIN KINASE DOA-RELATED"/>
    <property type="match status" value="1"/>
</dbReference>
<proteinExistence type="inferred from homology"/>
<feature type="domain" description="Protein kinase" evidence="9">
    <location>
        <begin position="520"/>
        <end position="615"/>
    </location>
</feature>